<dbReference type="Proteomes" id="UP001221142">
    <property type="component" value="Unassembled WGS sequence"/>
</dbReference>
<dbReference type="InterPro" id="IPR045341">
    <property type="entry name" value="DUF6532"/>
</dbReference>
<dbReference type="AlphaFoldDB" id="A0AAD7BEW8"/>
<reference evidence="3" key="1">
    <citation type="submission" date="2023-03" db="EMBL/GenBank/DDBJ databases">
        <title>Massive genome expansion in bonnet fungi (Mycena s.s.) driven by repeated elements and novel gene families across ecological guilds.</title>
        <authorList>
            <consortium name="Lawrence Berkeley National Laboratory"/>
            <person name="Harder C.B."/>
            <person name="Miyauchi S."/>
            <person name="Viragh M."/>
            <person name="Kuo A."/>
            <person name="Thoen E."/>
            <person name="Andreopoulos B."/>
            <person name="Lu D."/>
            <person name="Skrede I."/>
            <person name="Drula E."/>
            <person name="Henrissat B."/>
            <person name="Morin E."/>
            <person name="Kohler A."/>
            <person name="Barry K."/>
            <person name="LaButti K."/>
            <person name="Morin E."/>
            <person name="Salamov A."/>
            <person name="Lipzen A."/>
            <person name="Mereny Z."/>
            <person name="Hegedus B."/>
            <person name="Baldrian P."/>
            <person name="Stursova M."/>
            <person name="Weitz H."/>
            <person name="Taylor A."/>
            <person name="Grigoriev I.V."/>
            <person name="Nagy L.G."/>
            <person name="Martin F."/>
            <person name="Kauserud H."/>
        </authorList>
    </citation>
    <scope>NUCLEOTIDE SEQUENCE</scope>
    <source>
        <strain evidence="3">9284</strain>
    </source>
</reference>
<evidence type="ECO:0000259" key="2">
    <source>
        <dbReference type="Pfam" id="PF20149"/>
    </source>
</evidence>
<feature type="compositionally biased region" description="Basic and acidic residues" evidence="1">
    <location>
        <begin position="288"/>
        <end position="298"/>
    </location>
</feature>
<feature type="domain" description="DUF6532" evidence="2">
    <location>
        <begin position="331"/>
        <end position="521"/>
    </location>
</feature>
<name>A0AAD7BEW8_9AGAR</name>
<gene>
    <name evidence="3" type="ORF">FB45DRAFT_1033158</name>
</gene>
<feature type="region of interest" description="Disordered" evidence="1">
    <location>
        <begin position="569"/>
        <end position="619"/>
    </location>
</feature>
<feature type="compositionally biased region" description="Pro residues" evidence="1">
    <location>
        <begin position="268"/>
        <end position="278"/>
    </location>
</feature>
<feature type="compositionally biased region" description="Polar residues" evidence="1">
    <location>
        <begin position="30"/>
        <end position="40"/>
    </location>
</feature>
<protein>
    <recommendedName>
        <fullName evidence="2">DUF6532 domain-containing protein</fullName>
    </recommendedName>
</protein>
<accession>A0AAD7BEW8</accession>
<feature type="compositionally biased region" description="Acidic residues" evidence="1">
    <location>
        <begin position="578"/>
        <end position="619"/>
    </location>
</feature>
<feature type="region of interest" description="Disordered" evidence="1">
    <location>
        <begin position="109"/>
        <end position="298"/>
    </location>
</feature>
<dbReference type="Pfam" id="PF20149">
    <property type="entry name" value="DUF6532"/>
    <property type="match status" value="1"/>
</dbReference>
<organism evidence="3 4">
    <name type="scientific">Roridomyces roridus</name>
    <dbReference type="NCBI Taxonomy" id="1738132"/>
    <lineage>
        <taxon>Eukaryota</taxon>
        <taxon>Fungi</taxon>
        <taxon>Dikarya</taxon>
        <taxon>Basidiomycota</taxon>
        <taxon>Agaricomycotina</taxon>
        <taxon>Agaricomycetes</taxon>
        <taxon>Agaricomycetidae</taxon>
        <taxon>Agaricales</taxon>
        <taxon>Marasmiineae</taxon>
        <taxon>Mycenaceae</taxon>
        <taxon>Roridomyces</taxon>
    </lineage>
</organism>
<keyword evidence="4" id="KW-1185">Reference proteome</keyword>
<evidence type="ECO:0000256" key="1">
    <source>
        <dbReference type="SAM" id="MobiDB-lite"/>
    </source>
</evidence>
<feature type="compositionally biased region" description="Polar residues" evidence="1">
    <location>
        <begin position="1"/>
        <end position="15"/>
    </location>
</feature>
<evidence type="ECO:0000313" key="3">
    <source>
        <dbReference type="EMBL" id="KAJ7619277.1"/>
    </source>
</evidence>
<sequence>MANTQKTTPATQSRATARDLSCSIPAAARGTNQENQSDQLNLMHAKASDRGGNRGGDYEDDDDAPIGRRARRPSEKQQALIDEALADEARQATKTAKVAKTAWALQRAAGVLDSEDDDDRPAPRADTNLSFRPVPSRPAAVKQKQVLIERSSKVPRPPQYQTNIDDGRRNYGEEYRRMSQHHADPGHDGRGSSSTLSRGRREPTPPSWRRLPAPAPEPQRPTFRGMDPSPPPARSSSPILRDMANGRRVPNHVTLNLRHTPTDTRPSLPAPCRSPSPSPARSASPQTGEKRRDSPLPRLDLRVMQAQRLNNGGRAKAKDYDDTTQEALGLAILFFRVCVLVRCAFPDPKQELEWVRESWRIACERLGVTMELTPALSKLITTRDSHVRGELKTKARPIAELLFDFSSGESKEAIKRNRQIAESLKEDNALFFRDPSTRTGIFRNRAIQKLVNAAIFPNRRAPGATLPDYFDPLPLVTLALVLTVFDNCVDEWATGIRTDIPFTASEYREVYQRHVSTLEEFAVATKKYGILDKILQDLHDNGRAHSGAKPRATMSRGALLPSDIAAAMKEFEDAQMSGDEDHEGDDEDRGGDDEDNEMRAEDDEDEDAEMLAGDEEDDE</sequence>
<feature type="compositionally biased region" description="Basic and acidic residues" evidence="1">
    <location>
        <begin position="165"/>
        <end position="190"/>
    </location>
</feature>
<evidence type="ECO:0000313" key="4">
    <source>
        <dbReference type="Proteomes" id="UP001221142"/>
    </source>
</evidence>
<proteinExistence type="predicted"/>
<comment type="caution">
    <text evidence="3">The sequence shown here is derived from an EMBL/GenBank/DDBJ whole genome shotgun (WGS) entry which is preliminary data.</text>
</comment>
<dbReference type="EMBL" id="JARKIF010000018">
    <property type="protein sequence ID" value="KAJ7619277.1"/>
    <property type="molecule type" value="Genomic_DNA"/>
</dbReference>
<feature type="region of interest" description="Disordered" evidence="1">
    <location>
        <begin position="1"/>
        <end position="78"/>
    </location>
</feature>